<evidence type="ECO:0000313" key="3">
    <source>
        <dbReference type="Proteomes" id="UP001239397"/>
    </source>
</evidence>
<dbReference type="RefSeq" id="WP_286002667.1">
    <property type="nucleotide sequence ID" value="NZ_CP127295.1"/>
</dbReference>
<dbReference type="AlphaFoldDB" id="A0A9Y2NNZ5"/>
<dbReference type="Proteomes" id="UP001239397">
    <property type="component" value="Chromosome"/>
</dbReference>
<protein>
    <submittedName>
        <fullName evidence="2">Uncharacterized protein</fullName>
    </submittedName>
</protein>
<evidence type="ECO:0000313" key="2">
    <source>
        <dbReference type="EMBL" id="WIY06408.1"/>
    </source>
</evidence>
<reference evidence="2 3" key="1">
    <citation type="submission" date="2023-06" db="EMBL/GenBank/DDBJ databases">
        <authorList>
            <person name="Oyuntsetseg B."/>
            <person name="Kim S.B."/>
        </authorList>
    </citation>
    <scope>NUCLEOTIDE SEQUENCE [LARGE SCALE GENOMIC DNA]</scope>
    <source>
        <strain evidence="2 3">4-36</strain>
    </source>
</reference>
<feature type="region of interest" description="Disordered" evidence="1">
    <location>
        <begin position="1"/>
        <end position="28"/>
    </location>
</feature>
<name>A0A9Y2NNZ5_9PSEU</name>
<dbReference type="EMBL" id="CP127295">
    <property type="protein sequence ID" value="WIY06408.1"/>
    <property type="molecule type" value="Genomic_DNA"/>
</dbReference>
<gene>
    <name evidence="2" type="ORF">QRX60_22115</name>
</gene>
<organism evidence="2 3">
    <name type="scientific">Amycolatopsis mongoliensis</name>
    <dbReference type="NCBI Taxonomy" id="715475"/>
    <lineage>
        <taxon>Bacteria</taxon>
        <taxon>Bacillati</taxon>
        <taxon>Actinomycetota</taxon>
        <taxon>Actinomycetes</taxon>
        <taxon>Pseudonocardiales</taxon>
        <taxon>Pseudonocardiaceae</taxon>
        <taxon>Amycolatopsis</taxon>
    </lineage>
</organism>
<sequence length="74" mass="7926">MRDGHPASARARRPSGRPGRPRRGEQLGDVLARPLARGLAFESLPGALVATHPEEARFPELEACLLALDASSSR</sequence>
<keyword evidence="3" id="KW-1185">Reference proteome</keyword>
<feature type="compositionally biased region" description="Basic residues" evidence="1">
    <location>
        <begin position="10"/>
        <end position="21"/>
    </location>
</feature>
<evidence type="ECO:0000256" key="1">
    <source>
        <dbReference type="SAM" id="MobiDB-lite"/>
    </source>
</evidence>
<dbReference type="KEGG" id="amog:QRX60_22115"/>
<proteinExistence type="predicted"/>
<accession>A0A9Y2NNZ5</accession>